<protein>
    <submittedName>
        <fullName evidence="6">BA75_03635T0</fullName>
    </submittedName>
</protein>
<feature type="domain" description="Svf1-like N-terminal" evidence="4">
    <location>
        <begin position="117"/>
        <end position="286"/>
    </location>
</feature>
<evidence type="ECO:0000313" key="6">
    <source>
        <dbReference type="EMBL" id="ANZ76609.1"/>
    </source>
</evidence>
<gene>
    <name evidence="6" type="primary">SVF1</name>
    <name evidence="6" type="ORF">ATY40_BA7503635</name>
</gene>
<dbReference type="Pfam" id="PF08622">
    <property type="entry name" value="Svf1"/>
    <property type="match status" value="1"/>
</dbReference>
<dbReference type="OrthoDB" id="2590239at2759"/>
<evidence type="ECO:0000256" key="3">
    <source>
        <dbReference type="ARBA" id="ARBA00022490"/>
    </source>
</evidence>
<dbReference type="PANTHER" id="PTHR47107">
    <property type="entry name" value="SVF1-LIKE PROTEIN YDR222W-RELATED"/>
    <property type="match status" value="1"/>
</dbReference>
<dbReference type="SUPFAM" id="SSF159245">
    <property type="entry name" value="AttH-like"/>
    <property type="match status" value="1"/>
</dbReference>
<dbReference type="InterPro" id="IPR033394">
    <property type="entry name" value="Svf1-like_C"/>
</dbReference>
<dbReference type="AlphaFoldDB" id="A0A1B2JEW3"/>
<evidence type="ECO:0000259" key="5">
    <source>
        <dbReference type="Pfam" id="PF17187"/>
    </source>
</evidence>
<feature type="domain" description="Svf1-like C-terminal" evidence="5">
    <location>
        <begin position="288"/>
        <end position="448"/>
    </location>
</feature>
<comment type="similarity">
    <text evidence="2">Belongs to the SVF1 family.</text>
</comment>
<keyword evidence="7" id="KW-1185">Reference proteome</keyword>
<evidence type="ECO:0000256" key="1">
    <source>
        <dbReference type="ARBA" id="ARBA00004496"/>
    </source>
</evidence>
<keyword evidence="3" id="KW-0963">Cytoplasm</keyword>
<dbReference type="InterPro" id="IPR051385">
    <property type="entry name" value="Ceramide-binding_SVF1"/>
</dbReference>
<proteinExistence type="inferred from homology"/>
<name>A0A1B2JEW3_PICPA</name>
<organism evidence="6 7">
    <name type="scientific">Komagataella pastoris</name>
    <name type="common">Yeast</name>
    <name type="synonym">Pichia pastoris</name>
    <dbReference type="NCBI Taxonomy" id="4922"/>
    <lineage>
        <taxon>Eukaryota</taxon>
        <taxon>Fungi</taxon>
        <taxon>Dikarya</taxon>
        <taxon>Ascomycota</taxon>
        <taxon>Saccharomycotina</taxon>
        <taxon>Pichiomycetes</taxon>
        <taxon>Pichiales</taxon>
        <taxon>Pichiaceae</taxon>
        <taxon>Komagataella</taxon>
    </lineage>
</organism>
<comment type="subcellular location">
    <subcellularLocation>
        <location evidence="1">Cytoplasm</location>
    </subcellularLocation>
</comment>
<dbReference type="EMBL" id="CP014586">
    <property type="protein sequence ID" value="ANZ76609.1"/>
    <property type="molecule type" value="Genomic_DNA"/>
</dbReference>
<sequence>MAVKPYGNLHPLGEPCSFLVLFLAAAPSAAEGPLSLLRFAFFFFFYLCFQHTCITPYPLKAMFKWVQSGLSAVAGTAEPEYGPDAIQPVTKGLDPKDPWTPLTEEDLKWQYPEHTHVETQTFYFNSADTGYLGFAQVIHSNVVGLHTNAQFTFKIFHKDTPEDFVWTSTGLENFRVEGPNFFADHLSIELVDEKTYHLKSLVNPESIVDLTITRLTEGVKFGKDGTTYYGEDPEKPWGSMRHIFWPRCHVKGKILLENKSEDKSSESDEFIERPIEGISMYVMALQGMKPHHAAATWNFLNYVSPDNSVVIMEFTTPPSYATTKVTVGIVSNNEKVVIASINNETKYIDRVVDDVTGWSVPTSIEFDLSGYEGDSQLKAVIKGKLEKLSERVDVMAEIPQFVKNIVSGIAGTKPFIYQFNNPFTMTLTKEGEEIVSEEGNGYNEATFITEI</sequence>
<dbReference type="GO" id="GO:0005737">
    <property type="term" value="C:cytoplasm"/>
    <property type="evidence" value="ECO:0007669"/>
    <property type="project" value="UniProtKB-SubCell"/>
</dbReference>
<evidence type="ECO:0000256" key="2">
    <source>
        <dbReference type="ARBA" id="ARBA00009069"/>
    </source>
</evidence>
<reference evidence="6 7" key="1">
    <citation type="submission" date="2016-02" db="EMBL/GenBank/DDBJ databases">
        <title>Comparative genomic and transcriptomic foundation for Pichia pastoris.</title>
        <authorList>
            <person name="Love K.R."/>
            <person name="Shah K.A."/>
            <person name="Whittaker C.A."/>
            <person name="Wu J."/>
            <person name="Bartlett M.C."/>
            <person name="Ma D."/>
            <person name="Leeson R.L."/>
            <person name="Priest M."/>
            <person name="Young S.K."/>
            <person name="Love J.C."/>
        </authorList>
    </citation>
    <scope>NUCLEOTIDE SEQUENCE [LARGE SCALE GENOMIC DNA]</scope>
    <source>
        <strain evidence="6 7">ATCC 28485</strain>
    </source>
</reference>
<dbReference type="InterPro" id="IPR013931">
    <property type="entry name" value="Svf1-like_N"/>
</dbReference>
<accession>A0A1B2JEW3</accession>
<evidence type="ECO:0000313" key="7">
    <source>
        <dbReference type="Proteomes" id="UP000094565"/>
    </source>
</evidence>
<dbReference type="PANTHER" id="PTHR47107:SF1">
    <property type="entry name" value="CERAMIDE-BINDING PROTEIN SVF1-RELATED"/>
    <property type="match status" value="1"/>
</dbReference>
<dbReference type="GO" id="GO:0006979">
    <property type="term" value="P:response to oxidative stress"/>
    <property type="evidence" value="ECO:0007669"/>
    <property type="project" value="InterPro"/>
</dbReference>
<dbReference type="Proteomes" id="UP000094565">
    <property type="component" value="Chromosome 3"/>
</dbReference>
<dbReference type="Pfam" id="PF17187">
    <property type="entry name" value="Svf1_C"/>
    <property type="match status" value="1"/>
</dbReference>
<evidence type="ECO:0000259" key="4">
    <source>
        <dbReference type="Pfam" id="PF08622"/>
    </source>
</evidence>